<evidence type="ECO:0000256" key="9">
    <source>
        <dbReference type="ARBA" id="ARBA00023277"/>
    </source>
</evidence>
<accession>A0A6P8AZL6</accession>
<evidence type="ECO:0000256" key="5">
    <source>
        <dbReference type="ARBA" id="ARBA00022669"/>
    </source>
</evidence>
<dbReference type="PROSITE" id="PS01095">
    <property type="entry name" value="GH18_1"/>
    <property type="match status" value="1"/>
</dbReference>
<protein>
    <recommendedName>
        <fullName evidence="3">chitinase</fullName>
        <ecNumber evidence="3">3.2.1.14</ecNumber>
    </recommendedName>
</protein>
<feature type="chain" id="PRO_5028168982" description="chitinase" evidence="15">
    <location>
        <begin position="21"/>
        <end position="449"/>
    </location>
</feature>
<comment type="catalytic activity">
    <reaction evidence="1">
        <text>Random endo-hydrolysis of N-acetyl-beta-D-glucosaminide (1-&gt;4)-beta-linkages in chitin and chitodextrins.</text>
        <dbReference type="EC" id="3.2.1.14"/>
    </reaction>
</comment>
<feature type="compositionally biased region" description="Low complexity" evidence="14">
    <location>
        <begin position="388"/>
        <end position="400"/>
    </location>
</feature>
<dbReference type="PROSITE" id="PS51164">
    <property type="entry name" value="CBM1_2"/>
    <property type="match status" value="1"/>
</dbReference>
<dbReference type="InterPro" id="IPR035971">
    <property type="entry name" value="CBD_sf"/>
</dbReference>
<dbReference type="Proteomes" id="UP000515153">
    <property type="component" value="Chromosome VII"/>
</dbReference>
<dbReference type="RefSeq" id="XP_030980348.1">
    <property type="nucleotide sequence ID" value="XM_031130147.1"/>
</dbReference>
<dbReference type="GO" id="GO:0008061">
    <property type="term" value="F:chitin binding"/>
    <property type="evidence" value="ECO:0007669"/>
    <property type="project" value="UniProtKB-KW"/>
</dbReference>
<dbReference type="GO" id="GO:0005576">
    <property type="term" value="C:extracellular region"/>
    <property type="evidence" value="ECO:0007669"/>
    <property type="project" value="UniProtKB-SubCell"/>
</dbReference>
<evidence type="ECO:0000256" key="1">
    <source>
        <dbReference type="ARBA" id="ARBA00000822"/>
    </source>
</evidence>
<evidence type="ECO:0000256" key="8">
    <source>
        <dbReference type="ARBA" id="ARBA00023024"/>
    </source>
</evidence>
<dbReference type="SUPFAM" id="SSF57180">
    <property type="entry name" value="Cellulose-binding domain"/>
    <property type="match status" value="1"/>
</dbReference>
<dbReference type="InterPro" id="IPR001579">
    <property type="entry name" value="Glyco_hydro_18_chit_AS"/>
</dbReference>
<feature type="signal peptide" evidence="15">
    <location>
        <begin position="1"/>
        <end position="20"/>
    </location>
</feature>
<dbReference type="Pfam" id="PF00704">
    <property type="entry name" value="Glyco_hydro_18"/>
    <property type="match status" value="1"/>
</dbReference>
<proteinExistence type="inferred from homology"/>
<dbReference type="InterPro" id="IPR017853">
    <property type="entry name" value="GH"/>
</dbReference>
<evidence type="ECO:0000256" key="13">
    <source>
        <dbReference type="RuleBase" id="RU004453"/>
    </source>
</evidence>
<dbReference type="SUPFAM" id="SSF51445">
    <property type="entry name" value="(Trans)glycosidases"/>
    <property type="match status" value="1"/>
</dbReference>
<name>A0A6P8AZL6_PYRGI</name>
<dbReference type="InterPro" id="IPR000254">
    <property type="entry name" value="CBD"/>
</dbReference>
<feature type="domain" description="GH18" evidence="17">
    <location>
        <begin position="68"/>
        <end position="386"/>
    </location>
</feature>
<keyword evidence="8" id="KW-0146">Chitin degradation</keyword>
<dbReference type="Pfam" id="PF00734">
    <property type="entry name" value="CBM_1"/>
    <property type="match status" value="1"/>
</dbReference>
<dbReference type="KEGG" id="pgri:PgNI_10173"/>
<feature type="region of interest" description="Disordered" evidence="14">
    <location>
        <begin position="387"/>
        <end position="406"/>
    </location>
</feature>
<sequence>MLRHASTISLALAIFGTAHAGFTPGTQDNLAAYWGTCQYPDISSLRTTRSDSSQDKIPLAGRQDRQGRKRALVITAKNMMLIVNLTDVNVDIIPLAFLNIIVNPTNINFANVGDRCSKFPGTNLLKCPEIEADINTCHTLNKTILLSVGGATYSEGGFPNVEAANKAADNLWAMFGPPPATSTSEAATVNRPFGTAFIDGFDLDFESRGINNLAAFARRLRNIMDAAAKPAEVLPTSDNSYPMMPSPNEATKKFYLAAAPQCVFPDAAMDAALSSDVAFDFIMVQFYNNYCGLQNFQPGAAQQSAFNFERWDQWAREKGRSTKVLLGVSGSPTASGSGYTAPGPLDAIIKYCKRFPSFGGVMIWDASQVWSNNGFLDGVVKSLGGAATETSTESSTESNEQQAGRPIQMTRAVRVPRFGRCGGRLYTGPTECEKGYKCVYGGALWSVCA</sequence>
<evidence type="ECO:0000256" key="2">
    <source>
        <dbReference type="ARBA" id="ARBA00004613"/>
    </source>
</evidence>
<dbReference type="GO" id="GO:0008843">
    <property type="term" value="F:endochitinase activity"/>
    <property type="evidence" value="ECO:0007669"/>
    <property type="project" value="UniProtKB-EC"/>
</dbReference>
<dbReference type="PANTHER" id="PTHR45708">
    <property type="entry name" value="ENDOCHITINASE"/>
    <property type="match status" value="1"/>
</dbReference>
<evidence type="ECO:0000256" key="10">
    <source>
        <dbReference type="ARBA" id="ARBA00023295"/>
    </source>
</evidence>
<evidence type="ECO:0000256" key="7">
    <source>
        <dbReference type="ARBA" id="ARBA00022801"/>
    </source>
</evidence>
<keyword evidence="5" id="KW-0147">Chitin-binding</keyword>
<dbReference type="PANTHER" id="PTHR45708:SF49">
    <property type="entry name" value="ENDOCHITINASE"/>
    <property type="match status" value="1"/>
</dbReference>
<evidence type="ECO:0000256" key="12">
    <source>
        <dbReference type="RuleBase" id="RU000489"/>
    </source>
</evidence>
<comment type="similarity">
    <text evidence="13">Belongs to the glycosyl hydrolase 18 family.</text>
</comment>
<gene>
    <name evidence="19" type="ORF">PgNI_10173</name>
</gene>
<dbReference type="EC" id="3.2.1.14" evidence="3"/>
<evidence type="ECO:0000256" key="14">
    <source>
        <dbReference type="SAM" id="MobiDB-lite"/>
    </source>
</evidence>
<keyword evidence="6 15" id="KW-0732">Signal</keyword>
<evidence type="ECO:0000256" key="3">
    <source>
        <dbReference type="ARBA" id="ARBA00012729"/>
    </source>
</evidence>
<dbReference type="InterPro" id="IPR001223">
    <property type="entry name" value="Glyco_hydro18_cat"/>
</dbReference>
<evidence type="ECO:0000256" key="15">
    <source>
        <dbReference type="SAM" id="SignalP"/>
    </source>
</evidence>
<reference evidence="19" key="2">
    <citation type="submission" date="2019-10" db="EMBL/GenBank/DDBJ databases">
        <authorList>
            <consortium name="NCBI Genome Project"/>
        </authorList>
    </citation>
    <scope>NUCLEOTIDE SEQUENCE</scope>
    <source>
        <strain evidence="19">NI907</strain>
    </source>
</reference>
<keyword evidence="7 12" id="KW-0378">Hydrolase</keyword>
<evidence type="ECO:0000259" key="17">
    <source>
        <dbReference type="PROSITE" id="PS51910"/>
    </source>
</evidence>
<keyword evidence="4" id="KW-0964">Secreted</keyword>
<keyword evidence="18" id="KW-1185">Reference proteome</keyword>
<dbReference type="GO" id="GO:0006032">
    <property type="term" value="P:chitin catabolic process"/>
    <property type="evidence" value="ECO:0007669"/>
    <property type="project" value="UniProtKB-KW"/>
</dbReference>
<dbReference type="SMART" id="SM00236">
    <property type="entry name" value="fCBD"/>
    <property type="match status" value="1"/>
</dbReference>
<keyword evidence="11" id="KW-0624">Polysaccharide degradation</keyword>
<dbReference type="GO" id="GO:0030248">
    <property type="term" value="F:cellulose binding"/>
    <property type="evidence" value="ECO:0007669"/>
    <property type="project" value="InterPro"/>
</dbReference>
<evidence type="ECO:0000313" key="19">
    <source>
        <dbReference type="RefSeq" id="XP_030980348.1"/>
    </source>
</evidence>
<evidence type="ECO:0000313" key="18">
    <source>
        <dbReference type="Proteomes" id="UP000515153"/>
    </source>
</evidence>
<dbReference type="Gene3D" id="3.20.20.80">
    <property type="entry name" value="Glycosidases"/>
    <property type="match status" value="1"/>
</dbReference>
<reference evidence="18 19" key="1">
    <citation type="journal article" date="2019" name="Mol. Biol. Evol.">
        <title>Blast fungal genomes show frequent chromosomal changes, gene gains and losses, and effector gene turnover.</title>
        <authorList>
            <person name="Gomez Luciano L.B."/>
            <person name="Jason Tsai I."/>
            <person name="Chuma I."/>
            <person name="Tosa Y."/>
            <person name="Chen Y.H."/>
            <person name="Li J.Y."/>
            <person name="Li M.Y."/>
            <person name="Jade Lu M.Y."/>
            <person name="Nakayashiki H."/>
            <person name="Li W.H."/>
        </authorList>
    </citation>
    <scope>NUCLEOTIDE SEQUENCE [LARGE SCALE GENOMIC DNA]</scope>
    <source>
        <strain evidence="18 19">NI907</strain>
    </source>
</reference>
<evidence type="ECO:0000256" key="6">
    <source>
        <dbReference type="ARBA" id="ARBA00022729"/>
    </source>
</evidence>
<dbReference type="GeneID" id="41965055"/>
<dbReference type="GO" id="GO:0000272">
    <property type="term" value="P:polysaccharide catabolic process"/>
    <property type="evidence" value="ECO:0007669"/>
    <property type="project" value="UniProtKB-KW"/>
</dbReference>
<organism evidence="18 19">
    <name type="scientific">Pyricularia grisea</name>
    <name type="common">Crabgrass-specific blast fungus</name>
    <name type="synonym">Magnaporthe grisea</name>
    <dbReference type="NCBI Taxonomy" id="148305"/>
    <lineage>
        <taxon>Eukaryota</taxon>
        <taxon>Fungi</taxon>
        <taxon>Dikarya</taxon>
        <taxon>Ascomycota</taxon>
        <taxon>Pezizomycotina</taxon>
        <taxon>Sordariomycetes</taxon>
        <taxon>Sordariomycetidae</taxon>
        <taxon>Magnaporthales</taxon>
        <taxon>Pyriculariaceae</taxon>
        <taxon>Pyricularia</taxon>
    </lineage>
</organism>
<dbReference type="AlphaFoldDB" id="A0A6P8AZL6"/>
<evidence type="ECO:0000256" key="4">
    <source>
        <dbReference type="ARBA" id="ARBA00022525"/>
    </source>
</evidence>
<keyword evidence="10 12" id="KW-0326">Glycosidase</keyword>
<evidence type="ECO:0000259" key="16">
    <source>
        <dbReference type="PROSITE" id="PS51164"/>
    </source>
</evidence>
<dbReference type="PROSITE" id="PS51910">
    <property type="entry name" value="GH18_2"/>
    <property type="match status" value="1"/>
</dbReference>
<dbReference type="InterPro" id="IPR050542">
    <property type="entry name" value="Glycosyl_Hydrlase18_Chitinase"/>
</dbReference>
<reference evidence="19" key="3">
    <citation type="submission" date="2025-08" db="UniProtKB">
        <authorList>
            <consortium name="RefSeq"/>
        </authorList>
    </citation>
    <scope>IDENTIFICATION</scope>
    <source>
        <strain evidence="19">NI907</strain>
    </source>
</reference>
<keyword evidence="9" id="KW-0119">Carbohydrate metabolism</keyword>
<evidence type="ECO:0000256" key="11">
    <source>
        <dbReference type="ARBA" id="ARBA00023326"/>
    </source>
</evidence>
<feature type="domain" description="CBM1" evidence="16">
    <location>
        <begin position="413"/>
        <end position="449"/>
    </location>
</feature>
<comment type="subcellular location">
    <subcellularLocation>
        <location evidence="2">Secreted</location>
    </subcellularLocation>
</comment>